<name>A0A0D7A3K8_9AGAR</name>
<evidence type="ECO:0008006" key="4">
    <source>
        <dbReference type="Google" id="ProtNLM"/>
    </source>
</evidence>
<protein>
    <recommendedName>
        <fullName evidence="4">DNA/RNA polymerase</fullName>
    </recommendedName>
</protein>
<feature type="non-terminal residue" evidence="2">
    <location>
        <position position="67"/>
    </location>
</feature>
<dbReference type="Gene3D" id="3.30.70.270">
    <property type="match status" value="1"/>
</dbReference>
<evidence type="ECO:0000256" key="1">
    <source>
        <dbReference type="SAM" id="Phobius"/>
    </source>
</evidence>
<feature type="transmembrane region" description="Helical" evidence="1">
    <location>
        <begin position="43"/>
        <end position="65"/>
    </location>
</feature>
<dbReference type="EMBL" id="KN882059">
    <property type="protein sequence ID" value="KIY45305.1"/>
    <property type="molecule type" value="Genomic_DNA"/>
</dbReference>
<gene>
    <name evidence="2" type="ORF">FISHEDRAFT_18354</name>
</gene>
<evidence type="ECO:0000313" key="2">
    <source>
        <dbReference type="EMBL" id="KIY45305.1"/>
    </source>
</evidence>
<keyword evidence="1" id="KW-0472">Membrane</keyword>
<keyword evidence="3" id="KW-1185">Reference proteome</keyword>
<dbReference type="InterPro" id="IPR043128">
    <property type="entry name" value="Rev_trsase/Diguanyl_cyclase"/>
</dbReference>
<dbReference type="OrthoDB" id="3364103at2759"/>
<dbReference type="Proteomes" id="UP000054144">
    <property type="component" value="Unassembled WGS sequence"/>
</dbReference>
<dbReference type="AlphaFoldDB" id="A0A0D7A3K8"/>
<evidence type="ECO:0000313" key="3">
    <source>
        <dbReference type="Proteomes" id="UP000054144"/>
    </source>
</evidence>
<reference evidence="2 3" key="1">
    <citation type="journal article" date="2015" name="Fungal Genet. Biol.">
        <title>Evolution of novel wood decay mechanisms in Agaricales revealed by the genome sequences of Fistulina hepatica and Cylindrobasidium torrendii.</title>
        <authorList>
            <person name="Floudas D."/>
            <person name="Held B.W."/>
            <person name="Riley R."/>
            <person name="Nagy L.G."/>
            <person name="Koehler G."/>
            <person name="Ransdell A.S."/>
            <person name="Younus H."/>
            <person name="Chow J."/>
            <person name="Chiniquy J."/>
            <person name="Lipzen A."/>
            <person name="Tritt A."/>
            <person name="Sun H."/>
            <person name="Haridas S."/>
            <person name="LaButti K."/>
            <person name="Ohm R.A."/>
            <person name="Kues U."/>
            <person name="Blanchette R.A."/>
            <person name="Grigoriev I.V."/>
            <person name="Minto R.E."/>
            <person name="Hibbett D.S."/>
        </authorList>
    </citation>
    <scope>NUCLEOTIDE SEQUENCE [LARGE SCALE GENOMIC DNA]</scope>
    <source>
        <strain evidence="2 3">ATCC 64428</strain>
    </source>
</reference>
<dbReference type="InterPro" id="IPR043502">
    <property type="entry name" value="DNA/RNA_pol_sf"/>
</dbReference>
<proteinExistence type="predicted"/>
<feature type="non-terminal residue" evidence="2">
    <location>
        <position position="1"/>
    </location>
</feature>
<keyword evidence="1" id="KW-0812">Transmembrane</keyword>
<organism evidence="2 3">
    <name type="scientific">Fistulina hepatica ATCC 64428</name>
    <dbReference type="NCBI Taxonomy" id="1128425"/>
    <lineage>
        <taxon>Eukaryota</taxon>
        <taxon>Fungi</taxon>
        <taxon>Dikarya</taxon>
        <taxon>Basidiomycota</taxon>
        <taxon>Agaricomycotina</taxon>
        <taxon>Agaricomycetes</taxon>
        <taxon>Agaricomycetidae</taxon>
        <taxon>Agaricales</taxon>
        <taxon>Fistulinaceae</taxon>
        <taxon>Fistulina</taxon>
    </lineage>
</organism>
<dbReference type="SUPFAM" id="SSF56672">
    <property type="entry name" value="DNA/RNA polymerases"/>
    <property type="match status" value="1"/>
</dbReference>
<accession>A0A0D7A3K8</accession>
<keyword evidence="1" id="KW-1133">Transmembrane helix</keyword>
<sequence>KCHFAYQSVMLLSQKVSRLGLSTHREKVEAICELEPSHNVHDLQVFLGMLVYFSSYIPFYAWIAVPL</sequence>